<feature type="signal peptide" evidence="1">
    <location>
        <begin position="1"/>
        <end position="26"/>
    </location>
</feature>
<keyword evidence="3" id="KW-1185">Reference proteome</keyword>
<dbReference type="AlphaFoldDB" id="A0A931DXS4"/>
<dbReference type="Pfam" id="PF16250">
    <property type="entry name" value="DUF4907"/>
    <property type="match status" value="1"/>
</dbReference>
<dbReference type="PROSITE" id="PS51257">
    <property type="entry name" value="PROKAR_LIPOPROTEIN"/>
    <property type="match status" value="1"/>
</dbReference>
<proteinExistence type="predicted"/>
<protein>
    <submittedName>
        <fullName evidence="2">DUF4907 domain-containing protein</fullName>
    </submittedName>
</protein>
<dbReference type="InterPro" id="IPR032593">
    <property type="entry name" value="DUF4907"/>
</dbReference>
<comment type="caution">
    <text evidence="2">The sequence shown here is derived from an EMBL/GenBank/DDBJ whole genome shotgun (WGS) entry which is preliminary data.</text>
</comment>
<name>A0A931DXS4_9BACT</name>
<organism evidence="2 3">
    <name type="scientific">Panacibacter microcysteis</name>
    <dbReference type="NCBI Taxonomy" id="2793269"/>
    <lineage>
        <taxon>Bacteria</taxon>
        <taxon>Pseudomonadati</taxon>
        <taxon>Bacteroidota</taxon>
        <taxon>Chitinophagia</taxon>
        <taxon>Chitinophagales</taxon>
        <taxon>Chitinophagaceae</taxon>
        <taxon>Panacibacter</taxon>
    </lineage>
</organism>
<dbReference type="RefSeq" id="WP_196988946.1">
    <property type="nucleotide sequence ID" value="NZ_JADWYR010000001.1"/>
</dbReference>
<sequence>MRKTIKGAKLLLLIAGIILASCTAKDKTNMDDRLRINAIAVPAKKGWGYEIYVDNKLFIKQDHIPAISGNHSFAGKADAIKTANMVIAKMKEGKKPVLTTDELTRAGIHMAN</sequence>
<keyword evidence="1" id="KW-0732">Signal</keyword>
<evidence type="ECO:0000256" key="1">
    <source>
        <dbReference type="SAM" id="SignalP"/>
    </source>
</evidence>
<accession>A0A931DXS4</accession>
<gene>
    <name evidence="2" type="ORF">I5907_01310</name>
</gene>
<evidence type="ECO:0000313" key="2">
    <source>
        <dbReference type="EMBL" id="MBG9374857.1"/>
    </source>
</evidence>
<dbReference type="Proteomes" id="UP000628448">
    <property type="component" value="Unassembled WGS sequence"/>
</dbReference>
<evidence type="ECO:0000313" key="3">
    <source>
        <dbReference type="Proteomes" id="UP000628448"/>
    </source>
</evidence>
<dbReference type="EMBL" id="JADWYR010000001">
    <property type="protein sequence ID" value="MBG9374857.1"/>
    <property type="molecule type" value="Genomic_DNA"/>
</dbReference>
<feature type="chain" id="PRO_5037841064" evidence="1">
    <location>
        <begin position="27"/>
        <end position="112"/>
    </location>
</feature>
<reference evidence="2" key="1">
    <citation type="submission" date="2020-11" db="EMBL/GenBank/DDBJ databases">
        <title>Bacterial whole genome sequence for Panacibacter sp. DH6.</title>
        <authorList>
            <person name="Le V."/>
            <person name="Ko S."/>
            <person name="Ahn C.-Y."/>
            <person name="Oh H.-M."/>
        </authorList>
    </citation>
    <scope>NUCLEOTIDE SEQUENCE</scope>
    <source>
        <strain evidence="2">DH6</strain>
    </source>
</reference>